<accession>A0ABV4UA33</accession>
<dbReference type="RefSeq" id="WP_425346592.1">
    <property type="nucleotide sequence ID" value="NZ_JBGUBD010000010.1"/>
</dbReference>
<organism evidence="4 5">
    <name type="scientific">Natronomicrosphaera hydrolytica</name>
    <dbReference type="NCBI Taxonomy" id="3242702"/>
    <lineage>
        <taxon>Bacteria</taxon>
        <taxon>Pseudomonadati</taxon>
        <taxon>Planctomycetota</taxon>
        <taxon>Phycisphaerae</taxon>
        <taxon>Phycisphaerales</taxon>
        <taxon>Phycisphaeraceae</taxon>
        <taxon>Natronomicrosphaera</taxon>
    </lineage>
</organism>
<dbReference type="InterPro" id="IPR027417">
    <property type="entry name" value="P-loop_NTPase"/>
</dbReference>
<dbReference type="SUPFAM" id="SSF52540">
    <property type="entry name" value="P-loop containing nucleoside triphosphate hydrolases"/>
    <property type="match status" value="1"/>
</dbReference>
<dbReference type="EMBL" id="JBGUBD010000010">
    <property type="protein sequence ID" value="MFA9479667.1"/>
    <property type="molecule type" value="Genomic_DNA"/>
</dbReference>
<dbReference type="PANTHER" id="PTHR10605:SF56">
    <property type="entry name" value="BIFUNCTIONAL HEPARAN SULFATE N-DEACETYLASE_N-SULFOTRANSFERASE"/>
    <property type="match status" value="1"/>
</dbReference>
<comment type="caution">
    <text evidence="4">The sequence shown here is derived from an EMBL/GenBank/DDBJ whole genome shotgun (WGS) entry which is preliminary data.</text>
</comment>
<evidence type="ECO:0000313" key="4">
    <source>
        <dbReference type="EMBL" id="MFA9479667.1"/>
    </source>
</evidence>
<dbReference type="Proteomes" id="UP001575105">
    <property type="component" value="Unassembled WGS sequence"/>
</dbReference>
<sequence>MSESSESSSPEASVGGTLAGRLPDVIIIGAAKAGTTALAEYLRRHPSVFVSAIKEPEFFSHDENFARGMDWYRGLFADALTGQVCVEASTSYTRWPEYPQAVPRLAEALPRARFIYILRHPVERAWSHYVHRVTKELYRHEPVPATFEEHIERDPVCINSSRYMDQIEQYLPYFGRDSFLVLLNDDLAGDTAATLSRVCRFLGVEDIGPDLAKLDTSWYRNARTVDGRVRGQIFAPLKANPITRTVGRLLPKAGKDAAYQLLRRTPRARRITRQFTPPPMTADTRLRLIDYFKPHNDRLAEFIDTDLSFWDE</sequence>
<dbReference type="Gene3D" id="3.40.50.300">
    <property type="entry name" value="P-loop containing nucleotide triphosphate hydrolases"/>
    <property type="match status" value="1"/>
</dbReference>
<gene>
    <name evidence="4" type="ORF">ACERK3_15370</name>
</gene>
<evidence type="ECO:0000259" key="3">
    <source>
        <dbReference type="Pfam" id="PF00685"/>
    </source>
</evidence>
<evidence type="ECO:0000256" key="2">
    <source>
        <dbReference type="ARBA" id="ARBA00023180"/>
    </source>
</evidence>
<evidence type="ECO:0000313" key="5">
    <source>
        <dbReference type="Proteomes" id="UP001575105"/>
    </source>
</evidence>
<dbReference type="PANTHER" id="PTHR10605">
    <property type="entry name" value="HEPARAN SULFATE SULFOTRANSFERASE"/>
    <property type="match status" value="1"/>
</dbReference>
<dbReference type="GO" id="GO:0016740">
    <property type="term" value="F:transferase activity"/>
    <property type="evidence" value="ECO:0007669"/>
    <property type="project" value="UniProtKB-KW"/>
</dbReference>
<proteinExistence type="predicted"/>
<dbReference type="InterPro" id="IPR037359">
    <property type="entry name" value="NST/OST"/>
</dbReference>
<protein>
    <submittedName>
        <fullName evidence="4">Sulfotransferase</fullName>
        <ecNumber evidence="4">2.8.2.-</ecNumber>
    </submittedName>
</protein>
<keyword evidence="2" id="KW-0325">Glycoprotein</keyword>
<evidence type="ECO:0000256" key="1">
    <source>
        <dbReference type="ARBA" id="ARBA00022679"/>
    </source>
</evidence>
<keyword evidence="1 4" id="KW-0808">Transferase</keyword>
<reference evidence="4 5" key="1">
    <citation type="submission" date="2024-08" db="EMBL/GenBank/DDBJ databases">
        <title>Whole-genome sequencing of halo(alkali)philic microorganisms from hypersaline lakes.</title>
        <authorList>
            <person name="Sorokin D.Y."/>
            <person name="Merkel A.Y."/>
            <person name="Messina E."/>
            <person name="Yakimov M."/>
        </authorList>
    </citation>
    <scope>NUCLEOTIDE SEQUENCE [LARGE SCALE GENOMIC DNA]</scope>
    <source>
        <strain evidence="4 5">AB-hyl4</strain>
    </source>
</reference>
<dbReference type="InterPro" id="IPR000863">
    <property type="entry name" value="Sulfotransferase_dom"/>
</dbReference>
<keyword evidence="5" id="KW-1185">Reference proteome</keyword>
<dbReference type="Pfam" id="PF00685">
    <property type="entry name" value="Sulfotransfer_1"/>
    <property type="match status" value="1"/>
</dbReference>
<feature type="domain" description="Sulfotransferase" evidence="3">
    <location>
        <begin position="23"/>
        <end position="205"/>
    </location>
</feature>
<name>A0ABV4UA33_9BACT</name>
<dbReference type="EC" id="2.8.2.-" evidence="4"/>